<organism evidence="10 11">
    <name type="scientific">Dermabacter jinjuensis</name>
    <dbReference type="NCBI Taxonomy" id="1667168"/>
    <lineage>
        <taxon>Bacteria</taxon>
        <taxon>Bacillati</taxon>
        <taxon>Actinomycetota</taxon>
        <taxon>Actinomycetes</taxon>
        <taxon>Micrococcales</taxon>
        <taxon>Dermabacteraceae</taxon>
        <taxon>Dermabacter</taxon>
    </lineage>
</organism>
<dbReference type="RefSeq" id="WP_096882446.1">
    <property type="nucleotide sequence ID" value="NZ_CP023482.1"/>
</dbReference>
<keyword evidence="3 9" id="KW-0479">Metal-binding</keyword>
<sequence length="231" mass="26977">MSEDVTEEIRFTAYSVYRKIGGLNDEGIVSPEQVLEDLERTVASLAGADVEVLGFYDVSGFRAEADLMVWLASERPEALQEALRLFENSIAGTYLEKEWQAMGVHRGHEFSRSHKPAFMEADKERKDWITVYPFVRSYDWYLLEEDERREMMREHGMYGREYPNVWGNTTAAFALGDYEWLLSFEADTLPELVDMMRHLRYTKARLHVREELPFHTGHRIAELDEVVEVLL</sequence>
<comment type="cofactor">
    <cofactor evidence="9">
        <name>Fe-coproporphyrin III</name>
        <dbReference type="ChEBI" id="CHEBI:68438"/>
    </cofactor>
    <text evidence="9">Fe-coproporphyrin III acts as both substrate and redox cofactor.</text>
</comment>
<name>A0ABM6PKP0_9MICO</name>
<keyword evidence="11" id="KW-1185">Reference proteome</keyword>
<evidence type="ECO:0000256" key="5">
    <source>
        <dbReference type="ARBA" id="ARBA00029882"/>
    </source>
</evidence>
<feature type="active site" evidence="9">
    <location>
        <position position="132"/>
    </location>
</feature>
<proteinExistence type="inferred from homology"/>
<evidence type="ECO:0000256" key="3">
    <source>
        <dbReference type="ARBA" id="ARBA00022723"/>
    </source>
</evidence>
<accession>A0ABM6PKP0</accession>
<keyword evidence="2 9" id="KW-0349">Heme</keyword>
<dbReference type="InterPro" id="IPR010644">
    <property type="entry name" value="ChdC/CLD"/>
</dbReference>
<dbReference type="Proteomes" id="UP000815698">
    <property type="component" value="Chromosome"/>
</dbReference>
<dbReference type="Gene3D" id="3.30.70.1030">
    <property type="entry name" value="Apc35880, domain 1"/>
    <property type="match status" value="2"/>
</dbReference>
<comment type="pathway">
    <text evidence="9">Porphyrin-containing compound metabolism; protoheme biosynthesis.</text>
</comment>
<evidence type="ECO:0000256" key="2">
    <source>
        <dbReference type="ARBA" id="ARBA00022617"/>
    </source>
</evidence>
<gene>
    <name evidence="9" type="primary">chdC</name>
    <name evidence="10" type="ORF">COP05_01450</name>
</gene>
<dbReference type="InterPro" id="IPR011008">
    <property type="entry name" value="Dimeric_a/b-barrel"/>
</dbReference>
<comment type="function">
    <text evidence="9">Involved in coproporphyrin-dependent heme b biosynthesis. Catalyzes the decarboxylation of Fe-coproporphyrin III (coproheme) to heme b (protoheme IX), the last step of the pathway. The reaction occurs in a stepwise manner with a three-propionate intermediate.</text>
</comment>
<comment type="catalytic activity">
    <reaction evidence="7">
        <text>Fe-coproporphyrin III + 2 H2O2 + 2 H(+) = heme b + 2 CO2 + 4 H2O</text>
        <dbReference type="Rhea" id="RHEA:56516"/>
        <dbReference type="ChEBI" id="CHEBI:15377"/>
        <dbReference type="ChEBI" id="CHEBI:15378"/>
        <dbReference type="ChEBI" id="CHEBI:16240"/>
        <dbReference type="ChEBI" id="CHEBI:16526"/>
        <dbReference type="ChEBI" id="CHEBI:60344"/>
        <dbReference type="ChEBI" id="CHEBI:68438"/>
        <dbReference type="EC" id="1.3.98.5"/>
    </reaction>
    <physiologicalReaction direction="left-to-right" evidence="7">
        <dbReference type="Rhea" id="RHEA:56517"/>
    </physiologicalReaction>
</comment>
<evidence type="ECO:0000256" key="8">
    <source>
        <dbReference type="ARBA" id="ARBA00050019"/>
    </source>
</evidence>
<keyword evidence="9" id="KW-0560">Oxidoreductase</keyword>
<evidence type="ECO:0000313" key="11">
    <source>
        <dbReference type="Proteomes" id="UP000815698"/>
    </source>
</evidence>
<comment type="catalytic activity">
    <reaction evidence="9">
        <text>Fe-coproporphyrin III + H2O2 + H(+) = harderoheme III + CO2 + 2 H2O</text>
        <dbReference type="Rhea" id="RHEA:57940"/>
        <dbReference type="ChEBI" id="CHEBI:15377"/>
        <dbReference type="ChEBI" id="CHEBI:15378"/>
        <dbReference type="ChEBI" id="CHEBI:16240"/>
        <dbReference type="ChEBI" id="CHEBI:16526"/>
        <dbReference type="ChEBI" id="CHEBI:68438"/>
        <dbReference type="ChEBI" id="CHEBI:142463"/>
    </reaction>
</comment>
<feature type="binding site" description="axial binding residue" evidence="9">
    <location>
        <position position="155"/>
    </location>
    <ligand>
        <name>Fe-coproporphyrin III</name>
        <dbReference type="ChEBI" id="CHEBI:68438"/>
    </ligand>
    <ligandPart>
        <name>Fe</name>
        <dbReference type="ChEBI" id="CHEBI:18248"/>
    </ligandPart>
</feature>
<dbReference type="PANTHER" id="PTHR36843">
    <property type="entry name" value="HEME-DEPENDENT PEROXIDASE YWFI-RELATED"/>
    <property type="match status" value="1"/>
</dbReference>
<evidence type="ECO:0000256" key="6">
    <source>
        <dbReference type="ARBA" id="ARBA00030236"/>
    </source>
</evidence>
<comment type="catalytic activity">
    <reaction evidence="9">
        <text>harderoheme III + H2O2 + H(+) = heme b + CO2 + 2 H2O</text>
        <dbReference type="Rhea" id="RHEA:57944"/>
        <dbReference type="ChEBI" id="CHEBI:15377"/>
        <dbReference type="ChEBI" id="CHEBI:15378"/>
        <dbReference type="ChEBI" id="CHEBI:16240"/>
        <dbReference type="ChEBI" id="CHEBI:16526"/>
        <dbReference type="ChEBI" id="CHEBI:60344"/>
        <dbReference type="ChEBI" id="CHEBI:142463"/>
    </reaction>
</comment>
<keyword evidence="4 9" id="KW-0408">Iron</keyword>
<dbReference type="HAMAP" id="MF_02244">
    <property type="entry name" value="Coproheme_decarbox_2"/>
    <property type="match status" value="1"/>
</dbReference>
<dbReference type="NCBIfam" id="NF042928">
    <property type="entry name" value="HemQ_actino"/>
    <property type="match status" value="1"/>
</dbReference>
<dbReference type="PANTHER" id="PTHR36843:SF1">
    <property type="entry name" value="COPROHEME DECARBOXYLASE"/>
    <property type="match status" value="1"/>
</dbReference>
<evidence type="ECO:0000313" key="10">
    <source>
        <dbReference type="EMBL" id="ATH95905.1"/>
    </source>
</evidence>
<dbReference type="Pfam" id="PF06778">
    <property type="entry name" value="Chlor_dismutase"/>
    <property type="match status" value="1"/>
</dbReference>
<evidence type="ECO:0000256" key="1">
    <source>
        <dbReference type="ARBA" id="ARBA00014413"/>
    </source>
</evidence>
<dbReference type="EMBL" id="CP023482">
    <property type="protein sequence ID" value="ATH95905.1"/>
    <property type="molecule type" value="Genomic_DNA"/>
</dbReference>
<evidence type="ECO:0000256" key="4">
    <source>
        <dbReference type="ARBA" id="ARBA00023004"/>
    </source>
</evidence>
<keyword evidence="9" id="KW-0350">Heme biosynthesis</keyword>
<protein>
    <recommendedName>
        <fullName evidence="1 9">Coproheme decarboxylase</fullName>
        <ecNumber evidence="8 9">1.3.98.5</ecNumber>
    </recommendedName>
    <alternativeName>
        <fullName evidence="5 9">Coproheme III oxidative decarboxylase</fullName>
    </alternativeName>
    <alternativeName>
        <fullName evidence="6 9">Hydrogen peroxide-dependent heme synthase</fullName>
    </alternativeName>
</protein>
<evidence type="ECO:0000256" key="7">
    <source>
        <dbReference type="ARBA" id="ARBA00049896"/>
    </source>
</evidence>
<dbReference type="SUPFAM" id="SSF54909">
    <property type="entry name" value="Dimeric alpha+beta barrel"/>
    <property type="match status" value="1"/>
</dbReference>
<comment type="similarity">
    <text evidence="9">Belongs to the ChdC family. Type 2 subfamily.</text>
</comment>
<reference evidence="10 11" key="1">
    <citation type="journal article" date="2016" name="Int. J. Syst. Evol. Microbiol.">
        <title>Dermabacter jinjuensis sp. nov., a novel species of the genus Dermabacter isolated from a clinical specimen.</title>
        <authorList>
            <person name="Park Y.K."/>
            <person name="Lee K.M."/>
            <person name="Lee W.K."/>
            <person name="Cho M.J."/>
            <person name="Lee H.S."/>
            <person name="Cho Y.G."/>
            <person name="Lee Y.C."/>
            <person name="Lee W.K."/>
            <person name="Seong W.K."/>
            <person name="Hwang K.J."/>
        </authorList>
    </citation>
    <scope>NUCLEOTIDE SEQUENCE [LARGE SCALE GENOMIC DNA]</scope>
    <source>
        <strain evidence="10 11">32T</strain>
    </source>
</reference>
<evidence type="ECO:0000256" key="9">
    <source>
        <dbReference type="HAMAP-Rule" id="MF_02244"/>
    </source>
</evidence>
<dbReference type="EC" id="1.3.98.5" evidence="8 9"/>